<feature type="compositionally biased region" description="Low complexity" evidence="3">
    <location>
        <begin position="785"/>
        <end position="812"/>
    </location>
</feature>
<dbReference type="Pfam" id="PF00439">
    <property type="entry name" value="Bromodomain"/>
    <property type="match status" value="1"/>
</dbReference>
<comment type="caution">
    <text evidence="5">The sequence shown here is derived from an EMBL/GenBank/DDBJ whole genome shotgun (WGS) entry which is preliminary data.</text>
</comment>
<dbReference type="InParanoid" id="G4T4Y9"/>
<dbReference type="EMBL" id="CAFZ01000001">
    <property type="protein sequence ID" value="CCA66425.1"/>
    <property type="molecule type" value="Genomic_DNA"/>
</dbReference>
<dbReference type="GO" id="GO:0005198">
    <property type="term" value="F:structural molecule activity"/>
    <property type="evidence" value="ECO:0007669"/>
    <property type="project" value="TreeGrafter"/>
</dbReference>
<feature type="region of interest" description="Disordered" evidence="3">
    <location>
        <begin position="218"/>
        <end position="237"/>
    </location>
</feature>
<dbReference type="InterPro" id="IPR009072">
    <property type="entry name" value="Histone-fold"/>
</dbReference>
<dbReference type="GO" id="GO:0000124">
    <property type="term" value="C:SAGA complex"/>
    <property type="evidence" value="ECO:0007669"/>
    <property type="project" value="InterPro"/>
</dbReference>
<dbReference type="Proteomes" id="UP000007148">
    <property type="component" value="Unassembled WGS sequence"/>
</dbReference>
<evidence type="ECO:0000313" key="6">
    <source>
        <dbReference type="Proteomes" id="UP000007148"/>
    </source>
</evidence>
<accession>G4T4Y9</accession>
<dbReference type="eggNOG" id="KOG1472">
    <property type="taxonomic scope" value="Eukaryota"/>
</dbReference>
<dbReference type="AlphaFoldDB" id="G4T4Y9"/>
<dbReference type="Gene3D" id="1.20.920.10">
    <property type="entry name" value="Bromodomain-like"/>
    <property type="match status" value="1"/>
</dbReference>
<feature type="region of interest" description="Disordered" evidence="3">
    <location>
        <begin position="773"/>
        <end position="830"/>
    </location>
</feature>
<evidence type="ECO:0000256" key="1">
    <source>
        <dbReference type="ARBA" id="ARBA00023117"/>
    </source>
</evidence>
<reference evidence="5 6" key="1">
    <citation type="journal article" date="2011" name="PLoS Pathog.">
        <title>Endophytic Life Strategies Decoded by Genome and Transcriptome Analyses of the Mutualistic Root Symbiont Piriformospora indica.</title>
        <authorList>
            <person name="Zuccaro A."/>
            <person name="Lahrmann U."/>
            <person name="Guldener U."/>
            <person name="Langen G."/>
            <person name="Pfiffi S."/>
            <person name="Biedenkopf D."/>
            <person name="Wong P."/>
            <person name="Samans B."/>
            <person name="Grimm C."/>
            <person name="Basiewicz M."/>
            <person name="Murat C."/>
            <person name="Martin F."/>
            <person name="Kogel K.H."/>
        </authorList>
    </citation>
    <scope>NUCLEOTIDE SEQUENCE [LARGE SCALE GENOMIC DNA]</scope>
    <source>
        <strain evidence="5 6">DSM 11827</strain>
    </source>
</reference>
<evidence type="ECO:0000256" key="3">
    <source>
        <dbReference type="SAM" id="MobiDB-lite"/>
    </source>
</evidence>
<dbReference type="InterPro" id="IPR036427">
    <property type="entry name" value="Bromodomain-like_sf"/>
</dbReference>
<dbReference type="OrthoDB" id="21449at2759"/>
<dbReference type="GO" id="GO:0046982">
    <property type="term" value="F:protein heterodimerization activity"/>
    <property type="evidence" value="ECO:0007669"/>
    <property type="project" value="InterPro"/>
</dbReference>
<dbReference type="SUPFAM" id="SSF47370">
    <property type="entry name" value="Bromodomain"/>
    <property type="match status" value="1"/>
</dbReference>
<dbReference type="InterPro" id="IPR001487">
    <property type="entry name" value="Bromodomain"/>
</dbReference>
<keyword evidence="1 2" id="KW-0103">Bromodomain</keyword>
<dbReference type="OMA" id="YRRSEAK"/>
<dbReference type="GO" id="GO:0006357">
    <property type="term" value="P:regulation of transcription by RNA polymerase II"/>
    <property type="evidence" value="ECO:0007669"/>
    <property type="project" value="TreeGrafter"/>
</dbReference>
<feature type="compositionally biased region" description="Basic residues" evidence="3">
    <location>
        <begin position="813"/>
        <end position="823"/>
    </location>
</feature>
<evidence type="ECO:0000313" key="5">
    <source>
        <dbReference type="EMBL" id="CCA66425.1"/>
    </source>
</evidence>
<sequence>MDLGTMGRKIKQHSYMSKKAFSDDLNLIWDNCLTYNTDPNHHLRRAAQIMRKKADQIMRRIPDRHERFTPSMIERFKFTTPDSATEKRGVLTNGINHDGFRVKREGTPTTGLLRGDSVVTDLTSGPGAAEDTASLDIGPSNDQTVAKPSEEVRFEDTPALERSSEDMAVFASLDAQLQALLENLNISDPESASLALQSMSQFNMEGADLHERLRQLAEEDEEPGVGRPNLPETSDEEVEVPILDVVVKRENSVDSATSEASRKRKRLDTISNPRKRSKRERLAERTLLENWWMAMASSSLAANTIPPTFDSAQMPNPLHPAFRPANASSPDVMATSPSKYAEPPRKSRTLHRLMSENVRVRKRARDIAIRIADQIEDEKQGVDPEDFSPLVPAEAESSHQSRKPWAQRAGLLHRRREPYLETDIGAIEAQDCMESVAMLVLQHANFDSSSVNALRVMGDLVGRCIENLGRSLKFLHETHSRKMTGEEMVLHALFANSISNMHELEVYIKSDIIKYGASLSNTLTSLEEVAAKRDEPVDEDAIFRDDVEVMDALGPLGEDIYGFRDLGLDTELGLKSLSVPKKLLRPKAKAVAAAEGADREAVKYPPPPSYLPLETQRIGAQIGLLRSYYETRVLALIPPPPPRPVVPVLAAPVVPRPPTPPAPVPTESVPAESSSPQTQPQEAAPTFDPYNPSALFIQVPKSTPTTASAPPKAPSPVRSAEMELMPIDGTAGAVIPLAEPPVPAEIPPILEDDVPDPSRVKVGPLGQIQVPSAATVAKQKRQHKAAAQAKAAAAAPPGTPVAAPLQSPVSASKPKKVTPKKPKPATVPSS</sequence>
<organism evidence="5 6">
    <name type="scientific">Serendipita indica (strain DSM 11827)</name>
    <name type="common">Root endophyte fungus</name>
    <name type="synonym">Piriformospora indica</name>
    <dbReference type="NCBI Taxonomy" id="1109443"/>
    <lineage>
        <taxon>Eukaryota</taxon>
        <taxon>Fungi</taxon>
        <taxon>Dikarya</taxon>
        <taxon>Basidiomycota</taxon>
        <taxon>Agaricomycotina</taxon>
        <taxon>Agaricomycetes</taxon>
        <taxon>Sebacinales</taxon>
        <taxon>Serendipitaceae</taxon>
        <taxon>Serendipita</taxon>
    </lineage>
</organism>
<dbReference type="HOGENOM" id="CLU_006198_1_0_1"/>
<feature type="region of interest" description="Disordered" evidence="3">
    <location>
        <begin position="659"/>
        <end position="686"/>
    </location>
</feature>
<dbReference type="GO" id="GO:0006325">
    <property type="term" value="P:chromatin organization"/>
    <property type="evidence" value="ECO:0007669"/>
    <property type="project" value="UniProtKB-ARBA"/>
</dbReference>
<dbReference type="PROSITE" id="PS50014">
    <property type="entry name" value="BROMODOMAIN_2"/>
    <property type="match status" value="1"/>
</dbReference>
<dbReference type="InterPro" id="IPR037782">
    <property type="entry name" value="Spt7"/>
</dbReference>
<protein>
    <recommendedName>
        <fullName evidence="4">Bromo domain-containing protein</fullName>
    </recommendedName>
</protein>
<dbReference type="STRING" id="1109443.G4T4Y9"/>
<dbReference type="PANTHER" id="PTHR47343:SF1">
    <property type="entry name" value="TRANSCRIPTIONAL ACTIVATOR SPT7"/>
    <property type="match status" value="1"/>
</dbReference>
<feature type="domain" description="Bromo" evidence="4">
    <location>
        <begin position="1"/>
        <end position="43"/>
    </location>
</feature>
<dbReference type="GO" id="GO:0046695">
    <property type="term" value="C:SLIK (SAGA-like) complex"/>
    <property type="evidence" value="ECO:0007669"/>
    <property type="project" value="InterPro"/>
</dbReference>
<feature type="compositionally biased region" description="Polar residues" evidence="3">
    <location>
        <begin position="671"/>
        <end position="681"/>
    </location>
</feature>
<evidence type="ECO:0000256" key="2">
    <source>
        <dbReference type="PROSITE-ProRule" id="PRU00035"/>
    </source>
</evidence>
<dbReference type="Gene3D" id="1.10.20.10">
    <property type="entry name" value="Histone, subunit A"/>
    <property type="match status" value="1"/>
</dbReference>
<proteinExistence type="predicted"/>
<feature type="region of interest" description="Disordered" evidence="3">
    <location>
        <begin position="326"/>
        <end position="347"/>
    </location>
</feature>
<feature type="region of interest" description="Disordered" evidence="3">
    <location>
        <begin position="251"/>
        <end position="281"/>
    </location>
</feature>
<dbReference type="PANTHER" id="PTHR47343">
    <property type="entry name" value="TRANSCRIPTIONAL ACTIVATOR SPT7"/>
    <property type="match status" value="1"/>
</dbReference>
<dbReference type="FunCoup" id="G4T4Y9">
    <property type="interactions" value="13"/>
</dbReference>
<evidence type="ECO:0000259" key="4">
    <source>
        <dbReference type="PROSITE" id="PS50014"/>
    </source>
</evidence>
<gene>
    <name evidence="5" type="ORF">PIIN_00111</name>
</gene>
<keyword evidence="6" id="KW-1185">Reference proteome</keyword>
<name>G4T4Y9_SERID</name>